<feature type="compositionally biased region" description="Polar residues" evidence="1">
    <location>
        <begin position="164"/>
        <end position="175"/>
    </location>
</feature>
<organism evidence="2 3">
    <name type="scientific">Aureobasidium subglaciale (strain EXF-2481)</name>
    <name type="common">Aureobasidium pullulans var. subglaciale</name>
    <dbReference type="NCBI Taxonomy" id="1043005"/>
    <lineage>
        <taxon>Eukaryota</taxon>
        <taxon>Fungi</taxon>
        <taxon>Dikarya</taxon>
        <taxon>Ascomycota</taxon>
        <taxon>Pezizomycotina</taxon>
        <taxon>Dothideomycetes</taxon>
        <taxon>Dothideomycetidae</taxon>
        <taxon>Dothideales</taxon>
        <taxon>Saccotheciaceae</taxon>
        <taxon>Aureobasidium</taxon>
    </lineage>
</organism>
<evidence type="ECO:0000313" key="2">
    <source>
        <dbReference type="EMBL" id="KEQ90278.1"/>
    </source>
</evidence>
<dbReference type="Proteomes" id="UP000030641">
    <property type="component" value="Unassembled WGS sequence"/>
</dbReference>
<dbReference type="InParanoid" id="A0A074XXG7"/>
<dbReference type="EMBL" id="KL584795">
    <property type="protein sequence ID" value="KEQ90278.1"/>
    <property type="molecule type" value="Genomic_DNA"/>
</dbReference>
<name>A0A074XXG7_AURSE</name>
<accession>A0A074XXG7</accession>
<evidence type="ECO:0000256" key="1">
    <source>
        <dbReference type="SAM" id="MobiDB-lite"/>
    </source>
</evidence>
<keyword evidence="3" id="KW-1185">Reference proteome</keyword>
<evidence type="ECO:0008006" key="4">
    <source>
        <dbReference type="Google" id="ProtNLM"/>
    </source>
</evidence>
<dbReference type="STRING" id="1043005.A0A074XXG7"/>
<reference evidence="2 3" key="1">
    <citation type="journal article" date="2014" name="BMC Genomics">
        <title>Genome sequencing of four Aureobasidium pullulans varieties: biotechnological potential, stress tolerance, and description of new species.</title>
        <authorList>
            <person name="Gostin Ar C."/>
            <person name="Ohm R.A."/>
            <person name="Kogej T."/>
            <person name="Sonjak S."/>
            <person name="Turk M."/>
            <person name="Zajc J."/>
            <person name="Zalar P."/>
            <person name="Grube M."/>
            <person name="Sun H."/>
            <person name="Han J."/>
            <person name="Sharma A."/>
            <person name="Chiniquy J."/>
            <person name="Ngan C.Y."/>
            <person name="Lipzen A."/>
            <person name="Barry K."/>
            <person name="Grigoriev I.V."/>
            <person name="Gunde-Cimerman N."/>
        </authorList>
    </citation>
    <scope>NUCLEOTIDE SEQUENCE [LARGE SCALE GENOMIC DNA]</scope>
    <source>
        <strain evidence="2 3">EXF-2481</strain>
    </source>
</reference>
<dbReference type="OrthoDB" id="5324692at2759"/>
<feature type="region of interest" description="Disordered" evidence="1">
    <location>
        <begin position="75"/>
        <end position="110"/>
    </location>
</feature>
<dbReference type="GeneID" id="25370912"/>
<proteinExistence type="predicted"/>
<dbReference type="HOGENOM" id="CLU_011640_1_0_1"/>
<dbReference type="AlphaFoldDB" id="A0A074XXG7"/>
<sequence length="776" mass="87334">MTSRKSWQFLLGDSELSPRFRLHTRLVLPSGVRLAFKYRWIAPAALIEAGISSDRNHCHSLPTATALYPLLRITMSRPPLPPRPNNSQSDRPPPLPARKPSQPFGQSTSNAFHRSDAMEYLGQKFEGLFTNDDTVRNDRRSNQNSGTRKADSAVEYPSHLRPSPTGNFFVTSSPPSCLPRDQRRGYFIGRGCPNDSNLPHDAFWFRHIDVPNFSVCSRCFEYHIRGTNFELDFTGKLEPGQTDAARCMFGHLHMTDRLWPQALGTNDLQYVKMYMEAMVRVPNCRGVAGIAGSDSAAGRMKWYQARHDAIPGMIACEACYSANIVGSNFDSRFVLSGTEQPQDITWACDIPIPYINRALSEYEKSNDWLKFVAAANTRLSKPPCNGMAVVNSSSRNWYGTSARLYDLDVCETCYMDQVCFTTFESDFGPKSFNKDLFCDLAIPPLKVAYGAALGYEKNSIFWDTCRVQSQTPLCKSSGMTGVQWYTIKGGCDNFDICPTCYTGWICAFRMESFFEPQKPVPAGTTKGCDFSLESQKIGPLIIRYLIATDMPDREQLFSHIRRTSSLSLCTGIKQQMARFWRVGLRGDPMSVCPSCYEDVLRDKPLSHIFQQQITPGKHLCDLYSANMRGRWRQVWQASVAQGIKDSQGNYAPDETALAQFIDYRNHRTQVFLQTIPEMNRLEAAAQNRLFQQQRLNRNSNFYNHLNMTASVANGIHYGPVPAYTTTYGNSSVGYGYATPWGVEGAAYGQQANAIASQGHGDFARIAYLEALWKEVE</sequence>
<evidence type="ECO:0000313" key="3">
    <source>
        <dbReference type="Proteomes" id="UP000030641"/>
    </source>
</evidence>
<dbReference type="RefSeq" id="XP_013338768.1">
    <property type="nucleotide sequence ID" value="XM_013483314.1"/>
</dbReference>
<dbReference type="OMA" id="CTACYLD"/>
<feature type="region of interest" description="Disordered" evidence="1">
    <location>
        <begin position="131"/>
        <end position="175"/>
    </location>
</feature>
<protein>
    <recommendedName>
        <fullName evidence="4">Integral membrane protein</fullName>
    </recommendedName>
</protein>
<gene>
    <name evidence="2" type="ORF">AUEXF2481DRAFT_704627</name>
</gene>